<dbReference type="InterPro" id="IPR011006">
    <property type="entry name" value="CheY-like_superfamily"/>
</dbReference>
<reference evidence="3" key="1">
    <citation type="submission" date="2016-11" db="EMBL/GenBank/DDBJ databases">
        <authorList>
            <person name="Varghese N."/>
            <person name="Submissions S."/>
        </authorList>
    </citation>
    <scope>NUCLEOTIDE SEQUENCE [LARGE SCALE GENOMIC DNA]</scope>
    <source>
        <strain evidence="3">DSM 19859</strain>
    </source>
</reference>
<gene>
    <name evidence="1" type="ORF">DSM01_605</name>
    <name evidence="2" type="ORF">SAMN04487999_1313</name>
</gene>
<dbReference type="EMBL" id="QOVN01000001">
    <property type="protein sequence ID" value="RXG31464.1"/>
    <property type="molecule type" value="Genomic_DNA"/>
</dbReference>
<dbReference type="Proteomes" id="UP000184240">
    <property type="component" value="Unassembled WGS sequence"/>
</dbReference>
<dbReference type="SUPFAM" id="SSF52172">
    <property type="entry name" value="CheY-like"/>
    <property type="match status" value="1"/>
</dbReference>
<dbReference type="AlphaFoldDB" id="A0A1M5WPL2"/>
<dbReference type="OrthoDB" id="659223at2"/>
<accession>A0A1M5WPL2</accession>
<evidence type="ECO:0000313" key="4">
    <source>
        <dbReference type="Proteomes" id="UP000290037"/>
    </source>
</evidence>
<protein>
    <submittedName>
        <fullName evidence="1">DNA-binding NarL/FixJ family response regulator</fullName>
    </submittedName>
    <submittedName>
        <fullName evidence="2">DNA-binding response regulator, NarL/FixJ family, contains REC and HTH domains</fullName>
    </submittedName>
</protein>
<reference evidence="2" key="2">
    <citation type="submission" date="2016-11" db="EMBL/GenBank/DDBJ databases">
        <authorList>
            <person name="Jaros S."/>
            <person name="Januszkiewicz K."/>
            <person name="Wedrychowicz H."/>
        </authorList>
    </citation>
    <scope>NUCLEOTIDE SEQUENCE [LARGE SCALE GENOMIC DNA]</scope>
    <source>
        <strain evidence="2">DSM 19859</strain>
    </source>
</reference>
<keyword evidence="4" id="KW-1185">Reference proteome</keyword>
<dbReference type="Gene3D" id="3.40.50.2300">
    <property type="match status" value="1"/>
</dbReference>
<dbReference type="EMBL" id="FQXT01000002">
    <property type="protein sequence ID" value="SHH89448.1"/>
    <property type="molecule type" value="Genomic_DNA"/>
</dbReference>
<organism evidence="2 3">
    <name type="scientific">Leeuwenhoekiella palythoae</name>
    <dbReference type="NCBI Taxonomy" id="573501"/>
    <lineage>
        <taxon>Bacteria</taxon>
        <taxon>Pseudomonadati</taxon>
        <taxon>Bacteroidota</taxon>
        <taxon>Flavobacteriia</taxon>
        <taxon>Flavobacteriales</taxon>
        <taxon>Flavobacteriaceae</taxon>
        <taxon>Leeuwenhoekiella</taxon>
    </lineage>
</organism>
<keyword evidence="2" id="KW-0238">DNA-binding</keyword>
<dbReference type="STRING" id="573501.SAMN04487999_1313"/>
<dbReference type="PANTHER" id="PTHR45566">
    <property type="entry name" value="HTH-TYPE TRANSCRIPTIONAL REGULATOR YHJB-RELATED"/>
    <property type="match status" value="1"/>
</dbReference>
<reference evidence="1 4" key="3">
    <citation type="submission" date="2018-07" db="EMBL/GenBank/DDBJ databases">
        <title>Leeuwenhoekiella genomics.</title>
        <authorList>
            <person name="Tahon G."/>
            <person name="Willems A."/>
        </authorList>
    </citation>
    <scope>NUCLEOTIDE SEQUENCE [LARGE SCALE GENOMIC DNA]</scope>
    <source>
        <strain evidence="1 4">LMG 24856</strain>
    </source>
</reference>
<evidence type="ECO:0000313" key="1">
    <source>
        <dbReference type="EMBL" id="RXG31464.1"/>
    </source>
</evidence>
<dbReference type="GO" id="GO:0003677">
    <property type="term" value="F:DNA binding"/>
    <property type="evidence" value="ECO:0007669"/>
    <property type="project" value="UniProtKB-KW"/>
</dbReference>
<dbReference type="PANTHER" id="PTHR45566:SF1">
    <property type="entry name" value="HTH-TYPE TRANSCRIPTIONAL REGULATOR YHJB-RELATED"/>
    <property type="match status" value="1"/>
</dbReference>
<name>A0A1M5WPL2_9FLAO</name>
<dbReference type="Proteomes" id="UP000290037">
    <property type="component" value="Unassembled WGS sequence"/>
</dbReference>
<dbReference type="InterPro" id="IPR051015">
    <property type="entry name" value="EvgA-like"/>
</dbReference>
<evidence type="ECO:0000313" key="2">
    <source>
        <dbReference type="EMBL" id="SHH89448.1"/>
    </source>
</evidence>
<proteinExistence type="predicted"/>
<evidence type="ECO:0000313" key="3">
    <source>
        <dbReference type="Proteomes" id="UP000184240"/>
    </source>
</evidence>
<sequence>MFKKILIAEDFQGDNKSIVDTLKERMAITEIQEALYCDTAFSRVQVALNEGAPIELLITDLSFKPGTLPRKLTSGYELIKAVRKVDPNLKIIVNSVEDNPVRIKKLVEEDQINGYVCKGRKSLNELVEAVYAVCNDEIFISPQIDWNTQHNVVELEELDLLVIKDMAEGFSKREIRDRLIKAGVKPNSESSLDKRVSKLFVQFDVKNSTHLIAKLTRQGII</sequence>
<dbReference type="RefSeq" id="WP_072981484.1">
    <property type="nucleotide sequence ID" value="NZ_CAXPJH010000015.1"/>
</dbReference>